<dbReference type="Gene3D" id="1.10.260.40">
    <property type="entry name" value="lambda repressor-like DNA-binding domains"/>
    <property type="match status" value="1"/>
</dbReference>
<accession>A0ABV4I931</accession>
<evidence type="ECO:0000256" key="3">
    <source>
        <dbReference type="ARBA" id="ARBA00023163"/>
    </source>
</evidence>
<dbReference type="Pfam" id="PF00356">
    <property type="entry name" value="LacI"/>
    <property type="match status" value="1"/>
</dbReference>
<dbReference type="EMBL" id="JBGGTQ010000012">
    <property type="protein sequence ID" value="MEZ0494530.1"/>
    <property type="molecule type" value="Genomic_DNA"/>
</dbReference>
<dbReference type="Pfam" id="PF13377">
    <property type="entry name" value="Peripla_BP_3"/>
    <property type="match status" value="1"/>
</dbReference>
<dbReference type="PROSITE" id="PS50932">
    <property type="entry name" value="HTH_LACI_2"/>
    <property type="match status" value="1"/>
</dbReference>
<evidence type="ECO:0000313" key="5">
    <source>
        <dbReference type="EMBL" id="MEZ0494530.1"/>
    </source>
</evidence>
<keyword evidence="3" id="KW-0804">Transcription</keyword>
<dbReference type="InterPro" id="IPR010982">
    <property type="entry name" value="Lambda_DNA-bd_dom_sf"/>
</dbReference>
<dbReference type="Proteomes" id="UP001566476">
    <property type="component" value="Unassembled WGS sequence"/>
</dbReference>
<evidence type="ECO:0000259" key="4">
    <source>
        <dbReference type="PROSITE" id="PS50932"/>
    </source>
</evidence>
<dbReference type="PANTHER" id="PTHR30146:SF109">
    <property type="entry name" value="HTH-TYPE TRANSCRIPTIONAL REGULATOR GALS"/>
    <property type="match status" value="1"/>
</dbReference>
<dbReference type="SUPFAM" id="SSF53822">
    <property type="entry name" value="Periplasmic binding protein-like I"/>
    <property type="match status" value="1"/>
</dbReference>
<dbReference type="GO" id="GO:0003677">
    <property type="term" value="F:DNA binding"/>
    <property type="evidence" value="ECO:0007669"/>
    <property type="project" value="UniProtKB-KW"/>
</dbReference>
<protein>
    <submittedName>
        <fullName evidence="5">LacI family DNA-binding transcriptional regulator</fullName>
    </submittedName>
</protein>
<feature type="domain" description="HTH lacI-type" evidence="4">
    <location>
        <begin position="1"/>
        <end position="51"/>
    </location>
</feature>
<keyword evidence="1" id="KW-0805">Transcription regulation</keyword>
<dbReference type="InterPro" id="IPR046335">
    <property type="entry name" value="LacI/GalR-like_sensor"/>
</dbReference>
<dbReference type="CDD" id="cd06267">
    <property type="entry name" value="PBP1_LacI_sugar_binding-like"/>
    <property type="match status" value="1"/>
</dbReference>
<dbReference type="PANTHER" id="PTHR30146">
    <property type="entry name" value="LACI-RELATED TRANSCRIPTIONAL REPRESSOR"/>
    <property type="match status" value="1"/>
</dbReference>
<sequence>MARRAGVSPAVVSYVVNGGPRSVSATTRSRVEEAIATLDYRPNAVASALRGGTTKSVGLLLPGLVNPYFTELAHEVERELFVRGNTLSIGMTDDDPVRERAYIRSFVSRRFDGLLVVSPRGVGAVTESQLGSTPVVLLDPSAEQPGCSSVHVNHTEGTARATEHLQGHGHTSIGVVAGPPATQVTDQRIAGWRRQQQSAGLEHGFDLLAHADFSSWGGLTAARNLLGHHGRRDSRDRRPPTALVVSSDVQAMGVLEACRTLGLAVPGDVALVSFDGTDAGRYAQPSLTSLRQPIRDIASTAVTHLLQRVASADTPVRHTTLTGHLRIGGSCGCAPGPG</sequence>
<proteinExistence type="predicted"/>
<dbReference type="CDD" id="cd01392">
    <property type="entry name" value="HTH_LacI"/>
    <property type="match status" value="1"/>
</dbReference>
<evidence type="ECO:0000313" key="6">
    <source>
        <dbReference type="Proteomes" id="UP001566476"/>
    </source>
</evidence>
<comment type="caution">
    <text evidence="5">The sequence shown here is derived from an EMBL/GenBank/DDBJ whole genome shotgun (WGS) entry which is preliminary data.</text>
</comment>
<keyword evidence="2 5" id="KW-0238">DNA-binding</keyword>
<dbReference type="Gene3D" id="3.40.50.2300">
    <property type="match status" value="2"/>
</dbReference>
<reference evidence="5 6" key="1">
    <citation type="submission" date="2024-07" db="EMBL/GenBank/DDBJ databases">
        <authorList>
            <person name="Thanompreechachai J."/>
            <person name="Duangmal K."/>
        </authorList>
    </citation>
    <scope>NUCLEOTIDE SEQUENCE [LARGE SCALE GENOMIC DNA]</scope>
    <source>
        <strain evidence="5 6">TBRC 1896</strain>
    </source>
</reference>
<dbReference type="InterPro" id="IPR000843">
    <property type="entry name" value="HTH_LacI"/>
</dbReference>
<dbReference type="InterPro" id="IPR028082">
    <property type="entry name" value="Peripla_BP_I"/>
</dbReference>
<dbReference type="SMART" id="SM00354">
    <property type="entry name" value="HTH_LACI"/>
    <property type="match status" value="1"/>
</dbReference>
<gene>
    <name evidence="5" type="ORF">AB2L28_20015</name>
</gene>
<organism evidence="5 6">
    <name type="scientific">Kineococcus mangrovi</name>
    <dbReference type="NCBI Taxonomy" id="1660183"/>
    <lineage>
        <taxon>Bacteria</taxon>
        <taxon>Bacillati</taxon>
        <taxon>Actinomycetota</taxon>
        <taxon>Actinomycetes</taxon>
        <taxon>Kineosporiales</taxon>
        <taxon>Kineosporiaceae</taxon>
        <taxon>Kineococcus</taxon>
    </lineage>
</organism>
<keyword evidence="6" id="KW-1185">Reference proteome</keyword>
<name>A0ABV4I931_9ACTN</name>
<evidence type="ECO:0000256" key="2">
    <source>
        <dbReference type="ARBA" id="ARBA00023125"/>
    </source>
</evidence>
<dbReference type="SUPFAM" id="SSF47413">
    <property type="entry name" value="lambda repressor-like DNA-binding domains"/>
    <property type="match status" value="1"/>
</dbReference>
<evidence type="ECO:0000256" key="1">
    <source>
        <dbReference type="ARBA" id="ARBA00023015"/>
    </source>
</evidence>
<dbReference type="RefSeq" id="WP_432525717.1">
    <property type="nucleotide sequence ID" value="NZ_JBJLRC010000002.1"/>
</dbReference>